<evidence type="ECO:0000256" key="2">
    <source>
        <dbReference type="ARBA" id="ARBA00022801"/>
    </source>
</evidence>
<keyword evidence="10" id="KW-1185">Reference proteome</keyword>
<name>A0ABV9W6R0_9ACTN</name>
<feature type="domain" description="Glycosyl hydrolases family 2 sugar binding" evidence="7">
    <location>
        <begin position="86"/>
        <end position="185"/>
    </location>
</feature>
<evidence type="ECO:0000256" key="1">
    <source>
        <dbReference type="ARBA" id="ARBA00007401"/>
    </source>
</evidence>
<dbReference type="RefSeq" id="WP_380123394.1">
    <property type="nucleotide sequence ID" value="NZ_JBHSIU010000054.1"/>
</dbReference>
<dbReference type="Pfam" id="PF02837">
    <property type="entry name" value="Glyco_hydro_2_N"/>
    <property type="match status" value="1"/>
</dbReference>
<dbReference type="EMBL" id="JBHSIU010000054">
    <property type="protein sequence ID" value="MFC5003967.1"/>
    <property type="molecule type" value="Genomic_DNA"/>
</dbReference>
<feature type="domain" description="Glycoside hydrolase family 2 immunoglobulin-like beta-sandwich" evidence="5">
    <location>
        <begin position="207"/>
        <end position="309"/>
    </location>
</feature>
<dbReference type="InterPro" id="IPR013783">
    <property type="entry name" value="Ig-like_fold"/>
</dbReference>
<evidence type="ECO:0000259" key="8">
    <source>
        <dbReference type="Pfam" id="PF16355"/>
    </source>
</evidence>
<evidence type="ECO:0000259" key="7">
    <source>
        <dbReference type="Pfam" id="PF02837"/>
    </source>
</evidence>
<evidence type="ECO:0000259" key="5">
    <source>
        <dbReference type="Pfam" id="PF00703"/>
    </source>
</evidence>
<dbReference type="SUPFAM" id="SSF49785">
    <property type="entry name" value="Galactose-binding domain-like"/>
    <property type="match status" value="1"/>
</dbReference>
<feature type="domain" description="Glycoside hydrolase family 2 catalytic" evidence="6">
    <location>
        <begin position="318"/>
        <end position="608"/>
    </location>
</feature>
<dbReference type="InterPro" id="IPR006103">
    <property type="entry name" value="Glyco_hydro_2_cat"/>
</dbReference>
<dbReference type="Proteomes" id="UP001595912">
    <property type="component" value="Unassembled WGS sequence"/>
</dbReference>
<keyword evidence="3" id="KW-0326">Glycosidase</keyword>
<dbReference type="InterPro" id="IPR006101">
    <property type="entry name" value="Glyco_hydro_2"/>
</dbReference>
<protein>
    <submittedName>
        <fullName evidence="9">Glycoside hydrolase family 2 TIM barrel-domain containing protein</fullName>
    </submittedName>
</protein>
<dbReference type="InterPro" id="IPR008979">
    <property type="entry name" value="Galactose-bd-like_sf"/>
</dbReference>
<reference evidence="10" key="1">
    <citation type="journal article" date="2019" name="Int. J. Syst. Evol. Microbiol.">
        <title>The Global Catalogue of Microorganisms (GCM) 10K type strain sequencing project: providing services to taxonomists for standard genome sequencing and annotation.</title>
        <authorList>
            <consortium name="The Broad Institute Genomics Platform"/>
            <consortium name="The Broad Institute Genome Sequencing Center for Infectious Disease"/>
            <person name="Wu L."/>
            <person name="Ma J."/>
        </authorList>
    </citation>
    <scope>NUCLEOTIDE SEQUENCE [LARGE SCALE GENOMIC DNA]</scope>
    <source>
        <strain evidence="10">CGMCC 4.7152</strain>
    </source>
</reference>
<dbReference type="Pfam" id="PF00703">
    <property type="entry name" value="Glyco_hydro_2"/>
    <property type="match status" value="1"/>
</dbReference>
<dbReference type="InterPro" id="IPR006104">
    <property type="entry name" value="Glyco_hydro_2_N"/>
</dbReference>
<keyword evidence="4" id="KW-0732">Signal</keyword>
<dbReference type="InterPro" id="IPR017853">
    <property type="entry name" value="GH"/>
</dbReference>
<dbReference type="GO" id="GO:0016787">
    <property type="term" value="F:hydrolase activity"/>
    <property type="evidence" value="ECO:0007669"/>
    <property type="project" value="UniProtKB-KW"/>
</dbReference>
<dbReference type="PANTHER" id="PTHR42732:SF1">
    <property type="entry name" value="BETA-MANNOSIDASE"/>
    <property type="match status" value="1"/>
</dbReference>
<dbReference type="InterPro" id="IPR032311">
    <property type="entry name" value="DUF4982"/>
</dbReference>
<comment type="similarity">
    <text evidence="1">Belongs to the glycosyl hydrolase 2 family.</text>
</comment>
<dbReference type="PANTHER" id="PTHR42732">
    <property type="entry name" value="BETA-GALACTOSIDASE"/>
    <property type="match status" value="1"/>
</dbReference>
<gene>
    <name evidence="9" type="ORF">ACFPIJ_39850</name>
</gene>
<evidence type="ECO:0000256" key="4">
    <source>
        <dbReference type="SAM" id="SignalP"/>
    </source>
</evidence>
<proteinExistence type="inferred from homology"/>
<dbReference type="PRINTS" id="PR00132">
    <property type="entry name" value="GLHYDRLASE2"/>
</dbReference>
<dbReference type="Pfam" id="PF16355">
    <property type="entry name" value="DUF4982"/>
    <property type="match status" value="1"/>
</dbReference>
<dbReference type="SUPFAM" id="SSF49303">
    <property type="entry name" value="beta-Galactosidase/glucuronidase domain"/>
    <property type="match status" value="1"/>
</dbReference>
<dbReference type="Gene3D" id="2.60.40.10">
    <property type="entry name" value="Immunoglobulins"/>
    <property type="match status" value="2"/>
</dbReference>
<sequence>MRRILTWLAAAVMVVAANVVAAPSASAATYTPPALRQRVDLNSGWRFNKGDVAGAEATTFNDSAWQQLSVPHTWNALDGADGGNNYYRGVGWYRRHYTVPAAFAGKMLFLQFAGANQVADVWVNGTYLGKHSGGYSRFRFGATSALKVGQDNVIAVKVNNANNADIAPLSADYSFDGGIYRNVSLQVVDPLAVRMLDSAGPGVYLRQRSVTAASATVDVTTKLFNNNASSRSVVVRTVITDATGTVVADQSLPARTVAANAGVDVVSSVTIANPHRWDGLADPYLYNANVEIRSSGVVTDVVTEPLGLRTFSVDPNTGFSLNGHPYDLHGVNLHQDRAGVGWAVNDAQHTADFDLIQEIGATTIRMAHYQHDQKDYNLADERGLVVWAEIPLVNDTTNSAAFTANARQQLIELIRQNYNHPSIVFWGIGNEQRVDNTATNTLLDSLAGLVDTEDPDRVSVYASCCVSDTGAVNNHAEASGYNKYFGWYNGSYNDLGGNLDSLHAANPSRRIALSEYGAGASTVQHALNPSPPSPGGQNHPEEYQALLHEASWKQLDARQYIWGTYVWNMFDFASDGRNEGGQPGINDKGLVTRDRVTRKDAFYFYKANWAATPTLYITSRRWASRTTAATELKVYSNAGTVTATLNGVSLGSRTSTDHIFKWTGVTLRAGANTVQVTATVNGTPVTDTVTWTLS</sequence>
<evidence type="ECO:0000313" key="10">
    <source>
        <dbReference type="Proteomes" id="UP001595912"/>
    </source>
</evidence>
<evidence type="ECO:0000313" key="9">
    <source>
        <dbReference type="EMBL" id="MFC5003967.1"/>
    </source>
</evidence>
<dbReference type="Pfam" id="PF02836">
    <property type="entry name" value="Glyco_hydro_2_C"/>
    <property type="match status" value="1"/>
</dbReference>
<keyword evidence="2 9" id="KW-0378">Hydrolase</keyword>
<organism evidence="9 10">
    <name type="scientific">Dactylosporangium cerinum</name>
    <dbReference type="NCBI Taxonomy" id="1434730"/>
    <lineage>
        <taxon>Bacteria</taxon>
        <taxon>Bacillati</taxon>
        <taxon>Actinomycetota</taxon>
        <taxon>Actinomycetes</taxon>
        <taxon>Micromonosporales</taxon>
        <taxon>Micromonosporaceae</taxon>
        <taxon>Dactylosporangium</taxon>
    </lineage>
</organism>
<evidence type="ECO:0000256" key="3">
    <source>
        <dbReference type="ARBA" id="ARBA00023295"/>
    </source>
</evidence>
<feature type="chain" id="PRO_5046674367" evidence="4">
    <location>
        <begin position="22"/>
        <end position="694"/>
    </location>
</feature>
<dbReference type="Gene3D" id="2.60.120.260">
    <property type="entry name" value="Galactose-binding domain-like"/>
    <property type="match status" value="1"/>
</dbReference>
<dbReference type="InterPro" id="IPR051913">
    <property type="entry name" value="GH2_Domain-Containing"/>
</dbReference>
<dbReference type="Gene3D" id="3.20.20.80">
    <property type="entry name" value="Glycosidases"/>
    <property type="match status" value="1"/>
</dbReference>
<dbReference type="InterPro" id="IPR036156">
    <property type="entry name" value="Beta-gal/glucu_dom_sf"/>
</dbReference>
<accession>A0ABV9W6R0</accession>
<dbReference type="SUPFAM" id="SSF51445">
    <property type="entry name" value="(Trans)glycosidases"/>
    <property type="match status" value="1"/>
</dbReference>
<feature type="domain" description="DUF4982" evidence="8">
    <location>
        <begin position="630"/>
        <end position="685"/>
    </location>
</feature>
<evidence type="ECO:0000259" key="6">
    <source>
        <dbReference type="Pfam" id="PF02836"/>
    </source>
</evidence>
<dbReference type="InterPro" id="IPR006102">
    <property type="entry name" value="Ig-like_GH2"/>
</dbReference>
<feature type="signal peptide" evidence="4">
    <location>
        <begin position="1"/>
        <end position="21"/>
    </location>
</feature>
<comment type="caution">
    <text evidence="9">The sequence shown here is derived from an EMBL/GenBank/DDBJ whole genome shotgun (WGS) entry which is preliminary data.</text>
</comment>